<sequence>MRKAQAAWFTSTTWFRYSVSADGVYCVPCFLFAEEDPRCKALTKSAVSNWSNA</sequence>
<keyword evidence="2" id="KW-1185">Reference proteome</keyword>
<protein>
    <submittedName>
        <fullName evidence="1">Uncharacterized protein</fullName>
    </submittedName>
</protein>
<evidence type="ECO:0000313" key="1">
    <source>
        <dbReference type="EMBL" id="KAH3710127.1"/>
    </source>
</evidence>
<evidence type="ECO:0000313" key="2">
    <source>
        <dbReference type="Proteomes" id="UP000828390"/>
    </source>
</evidence>
<gene>
    <name evidence="1" type="ORF">DPMN_069595</name>
</gene>
<organism evidence="1 2">
    <name type="scientific">Dreissena polymorpha</name>
    <name type="common">Zebra mussel</name>
    <name type="synonym">Mytilus polymorpha</name>
    <dbReference type="NCBI Taxonomy" id="45954"/>
    <lineage>
        <taxon>Eukaryota</taxon>
        <taxon>Metazoa</taxon>
        <taxon>Spiralia</taxon>
        <taxon>Lophotrochozoa</taxon>
        <taxon>Mollusca</taxon>
        <taxon>Bivalvia</taxon>
        <taxon>Autobranchia</taxon>
        <taxon>Heteroconchia</taxon>
        <taxon>Euheterodonta</taxon>
        <taxon>Imparidentia</taxon>
        <taxon>Neoheterodontei</taxon>
        <taxon>Myida</taxon>
        <taxon>Dreissenoidea</taxon>
        <taxon>Dreissenidae</taxon>
        <taxon>Dreissena</taxon>
    </lineage>
</organism>
<dbReference type="AlphaFoldDB" id="A0A9D3Z4F7"/>
<name>A0A9D3Z4F7_DREPO</name>
<reference evidence="1" key="2">
    <citation type="submission" date="2020-11" db="EMBL/GenBank/DDBJ databases">
        <authorList>
            <person name="McCartney M.A."/>
            <person name="Auch B."/>
            <person name="Kono T."/>
            <person name="Mallez S."/>
            <person name="Becker A."/>
            <person name="Gohl D.M."/>
            <person name="Silverstein K.A.T."/>
            <person name="Koren S."/>
            <person name="Bechman K.B."/>
            <person name="Herman A."/>
            <person name="Abrahante J.E."/>
            <person name="Garbe J."/>
        </authorList>
    </citation>
    <scope>NUCLEOTIDE SEQUENCE</scope>
    <source>
        <strain evidence="1">Duluth1</strain>
        <tissue evidence="1">Whole animal</tissue>
    </source>
</reference>
<comment type="caution">
    <text evidence="1">The sequence shown here is derived from an EMBL/GenBank/DDBJ whole genome shotgun (WGS) entry which is preliminary data.</text>
</comment>
<dbReference type="EMBL" id="JAIWYP010000014">
    <property type="protein sequence ID" value="KAH3710127.1"/>
    <property type="molecule type" value="Genomic_DNA"/>
</dbReference>
<reference evidence="1" key="1">
    <citation type="journal article" date="2019" name="bioRxiv">
        <title>The Genome of the Zebra Mussel, Dreissena polymorpha: A Resource for Invasive Species Research.</title>
        <authorList>
            <person name="McCartney M.A."/>
            <person name="Auch B."/>
            <person name="Kono T."/>
            <person name="Mallez S."/>
            <person name="Zhang Y."/>
            <person name="Obille A."/>
            <person name="Becker A."/>
            <person name="Abrahante J.E."/>
            <person name="Garbe J."/>
            <person name="Badalamenti J.P."/>
            <person name="Herman A."/>
            <person name="Mangelson H."/>
            <person name="Liachko I."/>
            <person name="Sullivan S."/>
            <person name="Sone E.D."/>
            <person name="Koren S."/>
            <person name="Silverstein K.A.T."/>
            <person name="Beckman K.B."/>
            <person name="Gohl D.M."/>
        </authorList>
    </citation>
    <scope>NUCLEOTIDE SEQUENCE</scope>
    <source>
        <strain evidence="1">Duluth1</strain>
        <tissue evidence="1">Whole animal</tissue>
    </source>
</reference>
<proteinExistence type="predicted"/>
<accession>A0A9D3Z4F7</accession>
<dbReference type="Proteomes" id="UP000828390">
    <property type="component" value="Unassembled WGS sequence"/>
</dbReference>